<protein>
    <submittedName>
        <fullName evidence="1">Uncharacterized protein</fullName>
    </submittedName>
</protein>
<evidence type="ECO:0000313" key="1">
    <source>
        <dbReference type="EMBL" id="GFD60105.1"/>
    </source>
</evidence>
<gene>
    <name evidence="1" type="ORF">Tci_932074</name>
</gene>
<accession>A0A699XJK1</accession>
<dbReference type="AlphaFoldDB" id="A0A699XJK1"/>
<name>A0A699XJK1_TANCI</name>
<sequence length="52" mass="5375">VKATNTTNMTIAEMFSGCFCTAPVNASAAQRDGAKAARPNAADRRPIIAVPP</sequence>
<feature type="non-terminal residue" evidence="1">
    <location>
        <position position="1"/>
    </location>
</feature>
<organism evidence="1">
    <name type="scientific">Tanacetum cinerariifolium</name>
    <name type="common">Dalmatian daisy</name>
    <name type="synonym">Chrysanthemum cinerariifolium</name>
    <dbReference type="NCBI Taxonomy" id="118510"/>
    <lineage>
        <taxon>Eukaryota</taxon>
        <taxon>Viridiplantae</taxon>
        <taxon>Streptophyta</taxon>
        <taxon>Embryophyta</taxon>
        <taxon>Tracheophyta</taxon>
        <taxon>Spermatophyta</taxon>
        <taxon>Magnoliopsida</taxon>
        <taxon>eudicotyledons</taxon>
        <taxon>Gunneridae</taxon>
        <taxon>Pentapetalae</taxon>
        <taxon>asterids</taxon>
        <taxon>campanulids</taxon>
        <taxon>Asterales</taxon>
        <taxon>Asteraceae</taxon>
        <taxon>Asteroideae</taxon>
        <taxon>Anthemideae</taxon>
        <taxon>Anthemidinae</taxon>
        <taxon>Tanacetum</taxon>
    </lineage>
</organism>
<dbReference type="EMBL" id="BKCJ011873538">
    <property type="protein sequence ID" value="GFD60105.1"/>
    <property type="molecule type" value="Genomic_DNA"/>
</dbReference>
<comment type="caution">
    <text evidence="1">The sequence shown here is derived from an EMBL/GenBank/DDBJ whole genome shotgun (WGS) entry which is preliminary data.</text>
</comment>
<proteinExistence type="predicted"/>
<reference evidence="1" key="1">
    <citation type="journal article" date="2019" name="Sci. Rep.">
        <title>Draft genome of Tanacetum cinerariifolium, the natural source of mosquito coil.</title>
        <authorList>
            <person name="Yamashiro T."/>
            <person name="Shiraishi A."/>
            <person name="Satake H."/>
            <person name="Nakayama K."/>
        </authorList>
    </citation>
    <scope>NUCLEOTIDE SEQUENCE</scope>
</reference>